<feature type="non-terminal residue" evidence="2">
    <location>
        <position position="1"/>
    </location>
</feature>
<accession>E2C5V4</accession>
<evidence type="ECO:0000313" key="2">
    <source>
        <dbReference type="EMBL" id="EFN76675.1"/>
    </source>
</evidence>
<dbReference type="EMBL" id="GL452838">
    <property type="protein sequence ID" value="EFN76675.1"/>
    <property type="molecule type" value="Genomic_DNA"/>
</dbReference>
<reference evidence="2 3" key="1">
    <citation type="journal article" date="2010" name="Science">
        <title>Genomic comparison of the ants Camponotus floridanus and Harpegnathos saltator.</title>
        <authorList>
            <person name="Bonasio R."/>
            <person name="Zhang G."/>
            <person name="Ye C."/>
            <person name="Mutti N.S."/>
            <person name="Fang X."/>
            <person name="Qin N."/>
            <person name="Donahue G."/>
            <person name="Yang P."/>
            <person name="Li Q."/>
            <person name="Li C."/>
            <person name="Zhang P."/>
            <person name="Huang Z."/>
            <person name="Berger S.L."/>
            <person name="Reinberg D."/>
            <person name="Wang J."/>
            <person name="Liebig J."/>
        </authorList>
    </citation>
    <scope>NUCLEOTIDE SEQUENCE [LARGE SCALE GENOMIC DNA]</scope>
    <source>
        <strain evidence="2 3">R22 G/1</strain>
    </source>
</reference>
<feature type="non-terminal residue" evidence="2">
    <location>
        <position position="99"/>
    </location>
</feature>
<feature type="domain" description="Mutator-like transposase" evidence="1">
    <location>
        <begin position="1"/>
        <end position="98"/>
    </location>
</feature>
<dbReference type="Proteomes" id="UP000008237">
    <property type="component" value="Unassembled WGS sequence"/>
</dbReference>
<dbReference type="InterPro" id="IPR049012">
    <property type="entry name" value="Mutator_transp_dom"/>
</dbReference>
<sequence>NHSGSAGKMEVDAIKEMFLRSEKKFEVKYVNYIGDGDSKTFKGILDINPYGDKCPVTKSECVGHVEKRMGTRLRNIKQAKKLGGKGKLTEALIRKLTKY</sequence>
<gene>
    <name evidence="2" type="ORF">EAI_06934</name>
</gene>
<organism evidence="3">
    <name type="scientific">Harpegnathos saltator</name>
    <name type="common">Jerdon's jumping ant</name>
    <dbReference type="NCBI Taxonomy" id="610380"/>
    <lineage>
        <taxon>Eukaryota</taxon>
        <taxon>Metazoa</taxon>
        <taxon>Ecdysozoa</taxon>
        <taxon>Arthropoda</taxon>
        <taxon>Hexapoda</taxon>
        <taxon>Insecta</taxon>
        <taxon>Pterygota</taxon>
        <taxon>Neoptera</taxon>
        <taxon>Endopterygota</taxon>
        <taxon>Hymenoptera</taxon>
        <taxon>Apocrita</taxon>
        <taxon>Aculeata</taxon>
        <taxon>Formicoidea</taxon>
        <taxon>Formicidae</taxon>
        <taxon>Ponerinae</taxon>
        <taxon>Ponerini</taxon>
        <taxon>Harpegnathos</taxon>
    </lineage>
</organism>
<dbReference type="Pfam" id="PF20700">
    <property type="entry name" value="Mutator"/>
    <property type="match status" value="1"/>
</dbReference>
<dbReference type="OMA" id="MENCSIN"/>
<evidence type="ECO:0000313" key="3">
    <source>
        <dbReference type="Proteomes" id="UP000008237"/>
    </source>
</evidence>
<name>E2C5V4_HARSA</name>
<keyword evidence="3" id="KW-1185">Reference proteome</keyword>
<dbReference type="OrthoDB" id="8191111at2759"/>
<dbReference type="AlphaFoldDB" id="E2C5V4"/>
<evidence type="ECO:0000259" key="1">
    <source>
        <dbReference type="Pfam" id="PF20700"/>
    </source>
</evidence>
<dbReference type="InParanoid" id="E2C5V4"/>
<protein>
    <recommendedName>
        <fullName evidence="1">Mutator-like transposase domain-containing protein</fullName>
    </recommendedName>
</protein>
<proteinExistence type="predicted"/>